<dbReference type="PANTHER" id="PTHR10012">
    <property type="entry name" value="SERINE/THREONINE-PROTEIN PHOSPHATASE 2A REGULATORY SUBUNIT B"/>
    <property type="match status" value="1"/>
</dbReference>
<dbReference type="GO" id="GO:0008160">
    <property type="term" value="F:protein tyrosine phosphatase activator activity"/>
    <property type="evidence" value="ECO:0007669"/>
    <property type="project" value="TreeGrafter"/>
</dbReference>
<dbReference type="InterPro" id="IPR043170">
    <property type="entry name" value="PTPA_C_lid"/>
</dbReference>
<dbReference type="EC" id="5.2.1.8" evidence="10"/>
<feature type="compositionally biased region" description="Low complexity" evidence="11">
    <location>
        <begin position="22"/>
        <end position="31"/>
    </location>
</feature>
<dbReference type="PANTHER" id="PTHR10012:SF3">
    <property type="entry name" value="SERINE_THREONINE-PROTEIN PHOSPHATASE 2A ACTIVATOR 1"/>
    <property type="match status" value="1"/>
</dbReference>
<name>A0AA39ZV89_9PEZI</name>
<protein>
    <recommendedName>
        <fullName evidence="10">Serine/threonine-protein phosphatase 2A activator</fullName>
        <ecNumber evidence="10">5.2.1.8</ecNumber>
    </recommendedName>
    <alternativeName>
        <fullName evidence="10">Phosphotyrosyl phosphatase activator</fullName>
    </alternativeName>
</protein>
<evidence type="ECO:0000256" key="8">
    <source>
        <dbReference type="ARBA" id="ARBA00023242"/>
    </source>
</evidence>
<dbReference type="GO" id="GO:0005737">
    <property type="term" value="C:cytoplasm"/>
    <property type="evidence" value="ECO:0007669"/>
    <property type="project" value="UniProtKB-SubCell"/>
</dbReference>
<keyword evidence="8" id="KW-0539">Nucleus</keyword>
<dbReference type="Pfam" id="PF03095">
    <property type="entry name" value="PTPA"/>
    <property type="match status" value="1"/>
</dbReference>
<evidence type="ECO:0000256" key="5">
    <source>
        <dbReference type="ARBA" id="ARBA00022490"/>
    </source>
</evidence>
<evidence type="ECO:0000256" key="10">
    <source>
        <dbReference type="RuleBase" id="RU361210"/>
    </source>
</evidence>
<evidence type="ECO:0000256" key="9">
    <source>
        <dbReference type="ARBA" id="ARBA00025287"/>
    </source>
</evidence>
<dbReference type="SUPFAM" id="SSF140984">
    <property type="entry name" value="PTPA-like"/>
    <property type="match status" value="1"/>
</dbReference>
<keyword evidence="13" id="KW-1185">Reference proteome</keyword>
<keyword evidence="6 10" id="KW-0697">Rotamase</keyword>
<comment type="caution">
    <text evidence="12">The sequence shown here is derived from an EMBL/GenBank/DDBJ whole genome shotgun (WGS) entry which is preliminary data.</text>
</comment>
<dbReference type="GO" id="GO:0005634">
    <property type="term" value="C:nucleus"/>
    <property type="evidence" value="ECO:0007669"/>
    <property type="project" value="UniProtKB-SubCell"/>
</dbReference>
<accession>A0AA39ZV89</accession>
<evidence type="ECO:0000256" key="3">
    <source>
        <dbReference type="ARBA" id="ARBA00004496"/>
    </source>
</evidence>
<dbReference type="CDD" id="cd04087">
    <property type="entry name" value="PTPA"/>
    <property type="match status" value="1"/>
</dbReference>
<comment type="similarity">
    <text evidence="4 10">Belongs to the PTPA-type PPIase family.</text>
</comment>
<dbReference type="GO" id="GO:0003755">
    <property type="term" value="F:peptidyl-prolyl cis-trans isomerase activity"/>
    <property type="evidence" value="ECO:0007669"/>
    <property type="project" value="UniProtKB-KW"/>
</dbReference>
<dbReference type="InterPro" id="IPR037218">
    <property type="entry name" value="PTPA_sf"/>
</dbReference>
<feature type="region of interest" description="Disordered" evidence="11">
    <location>
        <begin position="1"/>
        <end position="31"/>
    </location>
</feature>
<keyword evidence="5 10" id="KW-0963">Cytoplasm</keyword>
<evidence type="ECO:0000256" key="4">
    <source>
        <dbReference type="ARBA" id="ARBA00011019"/>
    </source>
</evidence>
<comment type="subcellular location">
    <subcellularLocation>
        <location evidence="3 10">Cytoplasm</location>
    </subcellularLocation>
    <subcellularLocation>
        <location evidence="2">Nucleus</location>
    </subcellularLocation>
</comment>
<evidence type="ECO:0000256" key="1">
    <source>
        <dbReference type="ARBA" id="ARBA00000971"/>
    </source>
</evidence>
<dbReference type="Gene3D" id="1.20.120.1150">
    <property type="match status" value="1"/>
</dbReference>
<dbReference type="AlphaFoldDB" id="A0AA39ZV89"/>
<sequence>MEPPPPTAATTAPARAPPHPPSSATSSTATSTAVTLPRLPILTPSQLASCSFGPLQKRINSGGPDVSFFLTSKAYNDLMTWIAQLNHAMVPRSSCDTKRPVTFPLPLEPNKREWSGPVGKLRGLLGKVEGLMDEAPPVEEDKNRRFGNGGCRVWHGLMRGRIGGWIEDLGVGGMVEGGGEGDGGGIKRGVLEEIKGYFLGGWGSESRLDYGTGHELSFLAFLGGLWKLGYFGEEGEKRGDGEVEREIVLGVVEPYLEVVRKLITTYTLEPAGSHGVWGLDDHSFVPYIFGSAQFTRPISAMKPEPTPVEGSCPGAPKPASVTNRQTVEEYRRTNMYFGAIGFIYDVKKGPFWEHSPMLFDISGIKDGWGKINKGMVKMYRAEVLGKFPVVQHFGFGGLWRWEVDEEMVGEGGLGEGEGVFIWRVSRGNKVKGREGRRRRGLWGAVVVLWGAWEGRRGAGGYA</sequence>
<dbReference type="EMBL" id="JAUKTV010000022">
    <property type="protein sequence ID" value="KAK0704160.1"/>
    <property type="molecule type" value="Genomic_DNA"/>
</dbReference>
<dbReference type="Proteomes" id="UP001172159">
    <property type="component" value="Unassembled WGS sequence"/>
</dbReference>
<keyword evidence="7 10" id="KW-0413">Isomerase</keyword>
<evidence type="ECO:0000256" key="6">
    <source>
        <dbReference type="ARBA" id="ARBA00023110"/>
    </source>
</evidence>
<evidence type="ECO:0000256" key="7">
    <source>
        <dbReference type="ARBA" id="ARBA00023235"/>
    </source>
</evidence>
<comment type="function">
    <text evidence="9">PPIases accelerate the folding of proteins. It catalyzes the cis-trans isomerization of proline imidic peptide bonds in oligopeptides. Acts as a regulatory subunit for PP2A-like phosphatases modulating their activity or substrate specificity, probably by inducing a conformational change in the catalytic subunit, a direct target of the PPIase. Can reactivate inactive phosphatase PP2A-phosphatase methylesterase complexes (PP2Ai) in presence of ATP and Mg(2+) by dissociating the inactive form from the complex.</text>
</comment>
<dbReference type="FunFam" id="1.20.120.1150:FF:000003">
    <property type="entry name" value="Serine/threonine-protein phosphatase 2A activator"/>
    <property type="match status" value="1"/>
</dbReference>
<reference evidence="12" key="1">
    <citation type="submission" date="2023-06" db="EMBL/GenBank/DDBJ databases">
        <title>Genome-scale phylogeny and comparative genomics of the fungal order Sordariales.</title>
        <authorList>
            <consortium name="Lawrence Berkeley National Laboratory"/>
            <person name="Hensen N."/>
            <person name="Bonometti L."/>
            <person name="Westerberg I."/>
            <person name="Brannstrom I.O."/>
            <person name="Guillou S."/>
            <person name="Cros-Aarteil S."/>
            <person name="Calhoun S."/>
            <person name="Haridas S."/>
            <person name="Kuo A."/>
            <person name="Mondo S."/>
            <person name="Pangilinan J."/>
            <person name="Riley R."/>
            <person name="Labutti K."/>
            <person name="Andreopoulos B."/>
            <person name="Lipzen A."/>
            <person name="Chen C."/>
            <person name="Yanf M."/>
            <person name="Daum C."/>
            <person name="Ng V."/>
            <person name="Clum A."/>
            <person name="Steindorff A."/>
            <person name="Ohm R."/>
            <person name="Martin F."/>
            <person name="Silar P."/>
            <person name="Natvig D."/>
            <person name="Lalanne C."/>
            <person name="Gautier V."/>
            <person name="Ament-Velasquez S.L."/>
            <person name="Kruys A."/>
            <person name="Hutchinson M.I."/>
            <person name="Powell A.J."/>
            <person name="Barry K."/>
            <person name="Miller A.N."/>
            <person name="Grigoriev I.V."/>
            <person name="Debuchy R."/>
            <person name="Gladieux P."/>
            <person name="Thoren M.H."/>
            <person name="Johannesson H."/>
        </authorList>
    </citation>
    <scope>NUCLEOTIDE SEQUENCE</scope>
    <source>
        <strain evidence="12">CBS 540.89</strain>
    </source>
</reference>
<dbReference type="InterPro" id="IPR004327">
    <property type="entry name" value="Phstyr_phstse_ac"/>
</dbReference>
<proteinExistence type="inferred from homology"/>
<dbReference type="GO" id="GO:0007052">
    <property type="term" value="P:mitotic spindle organization"/>
    <property type="evidence" value="ECO:0007669"/>
    <property type="project" value="TreeGrafter"/>
</dbReference>
<organism evidence="12 13">
    <name type="scientific">Apiosordaria backusii</name>
    <dbReference type="NCBI Taxonomy" id="314023"/>
    <lineage>
        <taxon>Eukaryota</taxon>
        <taxon>Fungi</taxon>
        <taxon>Dikarya</taxon>
        <taxon>Ascomycota</taxon>
        <taxon>Pezizomycotina</taxon>
        <taxon>Sordariomycetes</taxon>
        <taxon>Sordariomycetidae</taxon>
        <taxon>Sordariales</taxon>
        <taxon>Lasiosphaeriaceae</taxon>
        <taxon>Apiosordaria</taxon>
    </lineage>
</organism>
<gene>
    <name evidence="12" type="ORF">B0T21DRAFT_431374</name>
</gene>
<dbReference type="GO" id="GO:0000159">
    <property type="term" value="C:protein phosphatase type 2A complex"/>
    <property type="evidence" value="ECO:0007669"/>
    <property type="project" value="TreeGrafter"/>
</dbReference>
<comment type="catalytic activity">
    <reaction evidence="1 10">
        <text>[protein]-peptidylproline (omega=180) = [protein]-peptidylproline (omega=0)</text>
        <dbReference type="Rhea" id="RHEA:16237"/>
        <dbReference type="Rhea" id="RHEA-COMP:10747"/>
        <dbReference type="Rhea" id="RHEA-COMP:10748"/>
        <dbReference type="ChEBI" id="CHEBI:83833"/>
        <dbReference type="ChEBI" id="CHEBI:83834"/>
        <dbReference type="EC" id="5.2.1.8"/>
    </reaction>
</comment>
<evidence type="ECO:0000256" key="2">
    <source>
        <dbReference type="ARBA" id="ARBA00004123"/>
    </source>
</evidence>
<evidence type="ECO:0000313" key="13">
    <source>
        <dbReference type="Proteomes" id="UP001172159"/>
    </source>
</evidence>
<evidence type="ECO:0000256" key="11">
    <source>
        <dbReference type="SAM" id="MobiDB-lite"/>
    </source>
</evidence>
<evidence type="ECO:0000313" key="12">
    <source>
        <dbReference type="EMBL" id="KAK0704160.1"/>
    </source>
</evidence>